<dbReference type="PANTHER" id="PTHR44591">
    <property type="entry name" value="STRESS RESPONSE REGULATOR PROTEIN 1"/>
    <property type="match status" value="1"/>
</dbReference>
<dbReference type="InterPro" id="IPR011006">
    <property type="entry name" value="CheY-like_superfamily"/>
</dbReference>
<dbReference type="RefSeq" id="WP_015018813.1">
    <property type="nucleotide sequence ID" value="NC_018719.1"/>
</dbReference>
<dbReference type="SMART" id="SM00448">
    <property type="entry name" value="REC"/>
    <property type="match status" value="1"/>
</dbReference>
<protein>
    <submittedName>
        <fullName evidence="3">Putative signal transduction response regulator, receiver domain protein</fullName>
    </submittedName>
</protein>
<dbReference type="EMBL" id="CP002408">
    <property type="protein sequence ID" value="AFU58276.1"/>
    <property type="molecule type" value="Genomic_DNA"/>
</dbReference>
<evidence type="ECO:0000256" key="1">
    <source>
        <dbReference type="ARBA" id="ARBA00022553"/>
    </source>
</evidence>
<dbReference type="PANTHER" id="PTHR44591:SF3">
    <property type="entry name" value="RESPONSE REGULATORY DOMAIN-CONTAINING PROTEIN"/>
    <property type="match status" value="1"/>
</dbReference>
<gene>
    <name evidence="3" type="ordered locus">Ngar_c13380</name>
</gene>
<dbReference type="AlphaFoldDB" id="K0IAC8"/>
<feature type="domain" description="Response regulatory" evidence="2">
    <location>
        <begin position="2"/>
        <end position="123"/>
    </location>
</feature>
<dbReference type="InterPro" id="IPR001789">
    <property type="entry name" value="Sig_transdc_resp-reg_receiver"/>
</dbReference>
<dbReference type="Proteomes" id="UP000008037">
    <property type="component" value="Chromosome"/>
</dbReference>
<dbReference type="HOGENOM" id="CLU_000445_69_15_2"/>
<keyword evidence="1" id="KW-0597">Phosphoprotein</keyword>
<accession>K0IAC8</accession>
<keyword evidence="4" id="KW-1185">Reference proteome</keyword>
<evidence type="ECO:0000313" key="3">
    <source>
        <dbReference type="EMBL" id="AFU58276.1"/>
    </source>
</evidence>
<dbReference type="GeneID" id="13797597"/>
<dbReference type="GO" id="GO:0000160">
    <property type="term" value="P:phosphorelay signal transduction system"/>
    <property type="evidence" value="ECO:0007669"/>
    <property type="project" value="InterPro"/>
</dbReference>
<evidence type="ECO:0000313" key="4">
    <source>
        <dbReference type="Proteomes" id="UP000008037"/>
    </source>
</evidence>
<proteinExistence type="predicted"/>
<organism evidence="3 4">
    <name type="scientific">Nitrososphaera gargensis (strain Ga9.2)</name>
    <dbReference type="NCBI Taxonomy" id="1237085"/>
    <lineage>
        <taxon>Archaea</taxon>
        <taxon>Nitrososphaerota</taxon>
        <taxon>Nitrososphaeria</taxon>
        <taxon>Nitrososphaerales</taxon>
        <taxon>Nitrososphaeraceae</taxon>
        <taxon>Nitrososphaera</taxon>
    </lineage>
</organism>
<dbReference type="SUPFAM" id="SSF52172">
    <property type="entry name" value="CheY-like"/>
    <property type="match status" value="1"/>
</dbReference>
<dbReference type="InterPro" id="IPR050595">
    <property type="entry name" value="Bact_response_regulator"/>
</dbReference>
<name>K0IAC8_NITGG</name>
<dbReference type="InParanoid" id="K0IAC8"/>
<dbReference type="STRING" id="1237085.Ngar_c13380"/>
<dbReference type="Gene3D" id="3.40.50.2300">
    <property type="match status" value="1"/>
</dbReference>
<dbReference type="OrthoDB" id="2830at2157"/>
<sequence length="164" mass="18904">MKILIAEDEQDILLQYKLALEDKDHHVVTTANGEECLNVYMKELQKQAMPFDAVVLDHRMPKMDGMEVAKRILAANPRQRIIFASAYVNETLVDSVKQLKQIVELLQKPFELDTLVDLLEDKGIYEQLAQLNVKIKEIKNLNPTHDQVRDLLEGLNRLHMSKIS</sequence>
<dbReference type="BioCyc" id="CNIT1237085:G1324-1336-MONOMER"/>
<evidence type="ECO:0000259" key="2">
    <source>
        <dbReference type="PROSITE" id="PS50110"/>
    </source>
</evidence>
<reference evidence="3 4" key="1">
    <citation type="journal article" date="2012" name="Environ. Microbiol.">
        <title>The genome of the ammonia-oxidizing Candidatus Nitrososphaera gargensis: insights into metabolic versatility and environmental adaptations.</title>
        <authorList>
            <person name="Spang A."/>
            <person name="Poehlein A."/>
            <person name="Offre P."/>
            <person name="Zumbragel S."/>
            <person name="Haider S."/>
            <person name="Rychlik N."/>
            <person name="Nowka B."/>
            <person name="Schmeisser C."/>
            <person name="Lebedeva E.V."/>
            <person name="Rattei T."/>
            <person name="Bohm C."/>
            <person name="Schmid M."/>
            <person name="Galushko A."/>
            <person name="Hatzenpichler R."/>
            <person name="Weinmaier T."/>
            <person name="Daniel R."/>
            <person name="Schleper C."/>
            <person name="Spieck E."/>
            <person name="Streit W."/>
            <person name="Wagner M."/>
        </authorList>
    </citation>
    <scope>NUCLEOTIDE SEQUENCE [LARGE SCALE GENOMIC DNA]</scope>
    <source>
        <strain evidence="4">Ga9.2</strain>
    </source>
</reference>
<dbReference type="Pfam" id="PF00072">
    <property type="entry name" value="Response_reg"/>
    <property type="match status" value="1"/>
</dbReference>
<dbReference type="PROSITE" id="PS50110">
    <property type="entry name" value="RESPONSE_REGULATORY"/>
    <property type="match status" value="1"/>
</dbReference>
<dbReference type="KEGG" id="nga:Ngar_c13380"/>